<name>A0A0C2T7Y3_AMAMK</name>
<protein>
    <submittedName>
        <fullName evidence="2">Uncharacterized protein</fullName>
    </submittedName>
</protein>
<dbReference type="InParanoid" id="A0A0C2T7Y3"/>
<feature type="transmembrane region" description="Helical" evidence="1">
    <location>
        <begin position="44"/>
        <end position="63"/>
    </location>
</feature>
<dbReference type="AlphaFoldDB" id="A0A0C2T7Y3"/>
<accession>A0A0C2T7Y3</accession>
<reference evidence="2 3" key="1">
    <citation type="submission" date="2014-04" db="EMBL/GenBank/DDBJ databases">
        <title>Evolutionary Origins and Diversification of the Mycorrhizal Mutualists.</title>
        <authorList>
            <consortium name="DOE Joint Genome Institute"/>
            <consortium name="Mycorrhizal Genomics Consortium"/>
            <person name="Kohler A."/>
            <person name="Kuo A."/>
            <person name="Nagy L.G."/>
            <person name="Floudas D."/>
            <person name="Copeland A."/>
            <person name="Barry K.W."/>
            <person name="Cichocki N."/>
            <person name="Veneault-Fourrey C."/>
            <person name="LaButti K."/>
            <person name="Lindquist E.A."/>
            <person name="Lipzen A."/>
            <person name="Lundell T."/>
            <person name="Morin E."/>
            <person name="Murat C."/>
            <person name="Riley R."/>
            <person name="Ohm R."/>
            <person name="Sun H."/>
            <person name="Tunlid A."/>
            <person name="Henrissat B."/>
            <person name="Grigoriev I.V."/>
            <person name="Hibbett D.S."/>
            <person name="Martin F."/>
        </authorList>
    </citation>
    <scope>NUCLEOTIDE SEQUENCE [LARGE SCALE GENOMIC DNA]</scope>
    <source>
        <strain evidence="2 3">Koide BX008</strain>
    </source>
</reference>
<proteinExistence type="predicted"/>
<dbReference type="Proteomes" id="UP000054549">
    <property type="component" value="Unassembled WGS sequence"/>
</dbReference>
<dbReference type="HOGENOM" id="CLU_2793461_0_0_1"/>
<evidence type="ECO:0000256" key="1">
    <source>
        <dbReference type="SAM" id="Phobius"/>
    </source>
</evidence>
<organism evidence="2 3">
    <name type="scientific">Amanita muscaria (strain Koide BX008)</name>
    <dbReference type="NCBI Taxonomy" id="946122"/>
    <lineage>
        <taxon>Eukaryota</taxon>
        <taxon>Fungi</taxon>
        <taxon>Dikarya</taxon>
        <taxon>Basidiomycota</taxon>
        <taxon>Agaricomycotina</taxon>
        <taxon>Agaricomycetes</taxon>
        <taxon>Agaricomycetidae</taxon>
        <taxon>Agaricales</taxon>
        <taxon>Pluteineae</taxon>
        <taxon>Amanitaceae</taxon>
        <taxon>Amanita</taxon>
    </lineage>
</organism>
<dbReference type="EMBL" id="KN818267">
    <property type="protein sequence ID" value="KIL62739.1"/>
    <property type="molecule type" value="Genomic_DNA"/>
</dbReference>
<sequence>MKSSKTLMLIAKLAKRNVQWLLAVESVTHIMIDWSGMPLNIFEYFFISFSILVVHRNLVAAVVEAQRK</sequence>
<gene>
    <name evidence="2" type="ORF">M378DRAFT_165404</name>
</gene>
<keyword evidence="1" id="KW-1133">Transmembrane helix</keyword>
<keyword evidence="1" id="KW-0472">Membrane</keyword>
<keyword evidence="3" id="KW-1185">Reference proteome</keyword>
<evidence type="ECO:0000313" key="3">
    <source>
        <dbReference type="Proteomes" id="UP000054549"/>
    </source>
</evidence>
<evidence type="ECO:0000313" key="2">
    <source>
        <dbReference type="EMBL" id="KIL62739.1"/>
    </source>
</evidence>
<keyword evidence="1" id="KW-0812">Transmembrane</keyword>